<dbReference type="EMBL" id="JBHRZH010000017">
    <property type="protein sequence ID" value="MFC3762982.1"/>
    <property type="molecule type" value="Genomic_DNA"/>
</dbReference>
<accession>A0ABV7YDH7</accession>
<dbReference type="SUPFAM" id="SSF159275">
    <property type="entry name" value="PA1994-like"/>
    <property type="match status" value="1"/>
</dbReference>
<evidence type="ECO:0000313" key="1">
    <source>
        <dbReference type="EMBL" id="MFC3762982.1"/>
    </source>
</evidence>
<dbReference type="RefSeq" id="WP_307782523.1">
    <property type="nucleotide sequence ID" value="NZ_JAFBCM010000001.1"/>
</dbReference>
<proteinExistence type="predicted"/>
<sequence>MSGDLRRSLVWLKSAGAELVELKLSGTQLTAKGLALGADPVPYRLEYMLSTGTDYVASLLKVHTSGAGWARSLELRRDGSGTWEIAAEATGKFEGAAEPGGDGKDYQGAQDCDLGLSPLTNTMPVLRHGLLESGAEPVDLVMPWVSVPDLVVEPLPQRYSHVRRYGGTSIVRFESDGFGADIVFDKDGFILDYPGIARRTSSER</sequence>
<evidence type="ECO:0000313" key="2">
    <source>
        <dbReference type="Proteomes" id="UP001595699"/>
    </source>
</evidence>
<comment type="caution">
    <text evidence="1">The sequence shown here is derived from an EMBL/GenBank/DDBJ whole genome shotgun (WGS) entry which is preliminary data.</text>
</comment>
<organism evidence="1 2">
    <name type="scientific">Tenggerimyces flavus</name>
    <dbReference type="NCBI Taxonomy" id="1708749"/>
    <lineage>
        <taxon>Bacteria</taxon>
        <taxon>Bacillati</taxon>
        <taxon>Actinomycetota</taxon>
        <taxon>Actinomycetes</taxon>
        <taxon>Propionibacteriales</taxon>
        <taxon>Nocardioidaceae</taxon>
        <taxon>Tenggerimyces</taxon>
    </lineage>
</organism>
<dbReference type="Pfam" id="PF06475">
    <property type="entry name" value="Glycolipid_bind"/>
    <property type="match status" value="1"/>
</dbReference>
<name>A0ABV7YDH7_9ACTN</name>
<dbReference type="InterPro" id="IPR009467">
    <property type="entry name" value="Glycolipid-bd_prot_put"/>
</dbReference>
<gene>
    <name evidence="1" type="ORF">ACFOUW_19230</name>
</gene>
<protein>
    <submittedName>
        <fullName evidence="1">Glycolipid-binding domain-containing protein</fullName>
    </submittedName>
</protein>
<dbReference type="Proteomes" id="UP001595699">
    <property type="component" value="Unassembled WGS sequence"/>
</dbReference>
<reference evidence="2" key="1">
    <citation type="journal article" date="2019" name="Int. J. Syst. Evol. Microbiol.">
        <title>The Global Catalogue of Microorganisms (GCM) 10K type strain sequencing project: providing services to taxonomists for standard genome sequencing and annotation.</title>
        <authorList>
            <consortium name="The Broad Institute Genomics Platform"/>
            <consortium name="The Broad Institute Genome Sequencing Center for Infectious Disease"/>
            <person name="Wu L."/>
            <person name="Ma J."/>
        </authorList>
    </citation>
    <scope>NUCLEOTIDE SEQUENCE [LARGE SCALE GENOMIC DNA]</scope>
    <source>
        <strain evidence="2">CGMCC 4.7241</strain>
    </source>
</reference>
<keyword evidence="2" id="KW-1185">Reference proteome</keyword>